<feature type="compositionally biased region" description="Low complexity" evidence="6">
    <location>
        <begin position="1"/>
        <end position="14"/>
    </location>
</feature>
<gene>
    <name evidence="8" type="ORF">SYYSPA8_21380</name>
</gene>
<keyword evidence="2" id="KW-0949">S-adenosyl-L-methionine</keyword>
<dbReference type="Proteomes" id="UP001291653">
    <property type="component" value="Unassembled WGS sequence"/>
</dbReference>
<evidence type="ECO:0000256" key="4">
    <source>
        <dbReference type="ARBA" id="ARBA00023004"/>
    </source>
</evidence>
<evidence type="ECO:0000256" key="1">
    <source>
        <dbReference type="ARBA" id="ARBA00001966"/>
    </source>
</evidence>
<keyword evidence="3" id="KW-0479">Metal-binding</keyword>
<keyword evidence="4" id="KW-0408">Iron</keyword>
<dbReference type="SMART" id="SM00729">
    <property type="entry name" value="Elp3"/>
    <property type="match status" value="1"/>
</dbReference>
<evidence type="ECO:0000313" key="8">
    <source>
        <dbReference type="EMBL" id="GLF96895.1"/>
    </source>
</evidence>
<dbReference type="InterPro" id="IPR051198">
    <property type="entry name" value="BchE-like"/>
</dbReference>
<evidence type="ECO:0000256" key="5">
    <source>
        <dbReference type="ARBA" id="ARBA00023014"/>
    </source>
</evidence>
<feature type="domain" description="Elp3/MiaA/NifB-like radical SAM core" evidence="7">
    <location>
        <begin position="186"/>
        <end position="404"/>
    </location>
</feature>
<dbReference type="EMBL" id="BSBI01000009">
    <property type="protein sequence ID" value="GLF96895.1"/>
    <property type="molecule type" value="Genomic_DNA"/>
</dbReference>
<dbReference type="SFLD" id="SFLDG01082">
    <property type="entry name" value="B12-binding_domain_containing"/>
    <property type="match status" value="1"/>
</dbReference>
<evidence type="ECO:0000313" key="9">
    <source>
        <dbReference type="Proteomes" id="UP001291653"/>
    </source>
</evidence>
<keyword evidence="5" id="KW-0411">Iron-sulfur</keyword>
<dbReference type="SUPFAM" id="SSF102114">
    <property type="entry name" value="Radical SAM enzymes"/>
    <property type="match status" value="1"/>
</dbReference>
<proteinExistence type="predicted"/>
<dbReference type="InterPro" id="IPR023404">
    <property type="entry name" value="rSAM_horseshoe"/>
</dbReference>
<dbReference type="Gene3D" id="3.80.30.20">
    <property type="entry name" value="tm_1862 like domain"/>
    <property type="match status" value="1"/>
</dbReference>
<dbReference type="SFLD" id="SFLDS00029">
    <property type="entry name" value="Radical_SAM"/>
    <property type="match status" value="1"/>
</dbReference>
<name>A0ABQ5P2T2_9ACTN</name>
<protein>
    <submittedName>
        <fullName evidence="8">Radical SAM protein</fullName>
    </submittedName>
</protein>
<organism evidence="8 9">
    <name type="scientific">Streptomyces yaizuensis</name>
    <dbReference type="NCBI Taxonomy" id="2989713"/>
    <lineage>
        <taxon>Bacteria</taxon>
        <taxon>Bacillati</taxon>
        <taxon>Actinomycetota</taxon>
        <taxon>Actinomycetes</taxon>
        <taxon>Kitasatosporales</taxon>
        <taxon>Streptomycetaceae</taxon>
        <taxon>Streptomyces</taxon>
    </lineage>
</organism>
<evidence type="ECO:0000256" key="2">
    <source>
        <dbReference type="ARBA" id="ARBA00022691"/>
    </source>
</evidence>
<accession>A0ABQ5P2T2</accession>
<dbReference type="InterPro" id="IPR007197">
    <property type="entry name" value="rSAM"/>
</dbReference>
<sequence>MVSPSTRTPLSLSPVRPGAAGATPTGRTLMIHPPYVHDNYLAGTGPFSPDRLPFLPVAPLYAAELLERHGIAAPVLFDCQLHDLRQADDLETYDSFGIAVMGAQNITPAAHVHRYLTVDRQLPADRVHVGGQGVEKLSREEFARIFPGAHKSERHPLATLPDAMDIDLRGQIDKIAEEDLRIYLAHEMTLPFSQGCIFGCSFCGAQTRKRESFFNVRAHLATTCELAERFGVSDLNLYCTSLDFFQQALPGGDLDLLTGQLETVIELKESHPGLTIGLHALTRADSYNAAMRSDTVRDLVLRAGFDRFGFGADGAASVAVLRAMRKHADTLRSDLITAFQHMEENGLVPEILYVFGVPEDTRETLAETRDLCGLLLETFPSSEYRGFPAKNEIPGNANWNRAGWKGSEAHHRLLDQPDHFLNLGFEALANDISHPDPETRLLVNHYAVDMSRHAHELGRVRSYLTVPVAEPDVPIMDDATLGTFRDIITHYAPDLAPDLTTDNLSERRAALNASIPKDY</sequence>
<evidence type="ECO:0000256" key="3">
    <source>
        <dbReference type="ARBA" id="ARBA00022723"/>
    </source>
</evidence>
<evidence type="ECO:0000256" key="6">
    <source>
        <dbReference type="SAM" id="MobiDB-lite"/>
    </source>
</evidence>
<dbReference type="PANTHER" id="PTHR43409">
    <property type="entry name" value="ANAEROBIC MAGNESIUM-PROTOPORPHYRIN IX MONOMETHYL ESTER CYCLASE-RELATED"/>
    <property type="match status" value="1"/>
</dbReference>
<dbReference type="InterPro" id="IPR058240">
    <property type="entry name" value="rSAM_sf"/>
</dbReference>
<dbReference type="RefSeq" id="WP_323448915.1">
    <property type="nucleotide sequence ID" value="NZ_BSBI01000009.1"/>
</dbReference>
<dbReference type="InterPro" id="IPR006638">
    <property type="entry name" value="Elp3/MiaA/NifB-like_rSAM"/>
</dbReference>
<reference evidence="8 9" key="1">
    <citation type="submission" date="2022-10" db="EMBL/GenBank/DDBJ databases">
        <title>Draft genome sequence of Streptomyces sp. YSPA8.</title>
        <authorList>
            <person name="Moriuchi R."/>
            <person name="Dohra H."/>
            <person name="Yamamura H."/>
            <person name="Kodani S."/>
        </authorList>
    </citation>
    <scope>NUCLEOTIDE SEQUENCE [LARGE SCALE GENOMIC DNA]</scope>
    <source>
        <strain evidence="8 9">YSPA8</strain>
    </source>
</reference>
<feature type="region of interest" description="Disordered" evidence="6">
    <location>
        <begin position="1"/>
        <end position="26"/>
    </location>
</feature>
<evidence type="ECO:0000259" key="7">
    <source>
        <dbReference type="SMART" id="SM00729"/>
    </source>
</evidence>
<keyword evidence="9" id="KW-1185">Reference proteome</keyword>
<comment type="caution">
    <text evidence="8">The sequence shown here is derived from an EMBL/GenBank/DDBJ whole genome shotgun (WGS) entry which is preliminary data.</text>
</comment>
<comment type="cofactor">
    <cofactor evidence="1">
        <name>[4Fe-4S] cluster</name>
        <dbReference type="ChEBI" id="CHEBI:49883"/>
    </cofactor>
</comment>